<sequence>CAAPPDLPFAQLTEEYKNQREFSVGDTVKYTCRPGYMRYPRIPPAVTCLKNQTWSEAPEFCKRKRCKYPEAPENGRVVILTDLRVGSAVNHTCDVG</sequence>
<dbReference type="AlphaFoldDB" id="A0A7K4KDL5"/>
<dbReference type="Pfam" id="PF00084">
    <property type="entry name" value="Sushi"/>
    <property type="match status" value="1"/>
</dbReference>
<keyword evidence="2" id="KW-1015">Disulfide bond</keyword>
<dbReference type="InterPro" id="IPR035976">
    <property type="entry name" value="Sushi/SCR/CCP_sf"/>
</dbReference>
<dbReference type="Proteomes" id="UP000545332">
    <property type="component" value="Unassembled WGS sequence"/>
</dbReference>
<gene>
    <name evidence="5" type="primary">Cd55_1</name>
    <name evidence="5" type="ORF">CRYSOU_R02303</name>
</gene>
<name>A0A7K4KDL5_9AVES</name>
<proteinExistence type="predicted"/>
<evidence type="ECO:0000313" key="6">
    <source>
        <dbReference type="Proteomes" id="UP000545332"/>
    </source>
</evidence>
<dbReference type="PANTHER" id="PTHR45656">
    <property type="entry name" value="PROTEIN CBR-CLEC-78"/>
    <property type="match status" value="1"/>
</dbReference>
<evidence type="ECO:0000256" key="2">
    <source>
        <dbReference type="ARBA" id="ARBA00023157"/>
    </source>
</evidence>
<keyword evidence="1" id="KW-0677">Repeat</keyword>
<dbReference type="InterPro" id="IPR000436">
    <property type="entry name" value="Sushi_SCR_CCP_dom"/>
</dbReference>
<dbReference type="OrthoDB" id="6103690at2759"/>
<organism evidence="5 6">
    <name type="scientific">Crypturellus soui</name>
    <dbReference type="NCBI Taxonomy" id="458187"/>
    <lineage>
        <taxon>Eukaryota</taxon>
        <taxon>Metazoa</taxon>
        <taxon>Chordata</taxon>
        <taxon>Craniata</taxon>
        <taxon>Vertebrata</taxon>
        <taxon>Euteleostomi</taxon>
        <taxon>Archelosauria</taxon>
        <taxon>Archosauria</taxon>
        <taxon>Dinosauria</taxon>
        <taxon>Saurischia</taxon>
        <taxon>Theropoda</taxon>
        <taxon>Coelurosauria</taxon>
        <taxon>Aves</taxon>
        <taxon>Palaeognathae</taxon>
        <taxon>Tinamiformes</taxon>
        <taxon>Tinamidae</taxon>
        <taxon>Crypturellus</taxon>
    </lineage>
</organism>
<keyword evidence="3" id="KW-0768">Sushi</keyword>
<evidence type="ECO:0000256" key="1">
    <source>
        <dbReference type="ARBA" id="ARBA00022737"/>
    </source>
</evidence>
<evidence type="ECO:0000259" key="4">
    <source>
        <dbReference type="PROSITE" id="PS50923"/>
    </source>
</evidence>
<dbReference type="SMART" id="SM00032">
    <property type="entry name" value="CCP"/>
    <property type="match status" value="1"/>
</dbReference>
<dbReference type="SUPFAM" id="SSF57535">
    <property type="entry name" value="Complement control module/SCR domain"/>
    <property type="match status" value="1"/>
</dbReference>
<dbReference type="EMBL" id="VWPX01009327">
    <property type="protein sequence ID" value="NWI14262.1"/>
    <property type="molecule type" value="Genomic_DNA"/>
</dbReference>
<comment type="caution">
    <text evidence="5">The sequence shown here is derived from an EMBL/GenBank/DDBJ whole genome shotgun (WGS) entry which is preliminary data.</text>
</comment>
<evidence type="ECO:0000313" key="5">
    <source>
        <dbReference type="EMBL" id="NWI14262.1"/>
    </source>
</evidence>
<comment type="caution">
    <text evidence="3">Lacks conserved residue(s) required for the propagation of feature annotation.</text>
</comment>
<feature type="domain" description="Sushi" evidence="4">
    <location>
        <begin position="1"/>
        <end position="63"/>
    </location>
</feature>
<feature type="non-terminal residue" evidence="5">
    <location>
        <position position="96"/>
    </location>
</feature>
<feature type="non-terminal residue" evidence="5">
    <location>
        <position position="1"/>
    </location>
</feature>
<accession>A0A7K4KDL5</accession>
<protein>
    <submittedName>
        <fullName evidence="5">DAF1 protein</fullName>
    </submittedName>
</protein>
<dbReference type="Gene3D" id="2.10.70.10">
    <property type="entry name" value="Complement Module, domain 1"/>
    <property type="match status" value="2"/>
</dbReference>
<dbReference type="PANTHER" id="PTHR45656:SF15">
    <property type="entry name" value="SUSHI DOMAIN-CONTAINING PROTEIN"/>
    <property type="match status" value="1"/>
</dbReference>
<dbReference type="InterPro" id="IPR051277">
    <property type="entry name" value="SEZ6_CSMD_C4BPB_Regulators"/>
</dbReference>
<dbReference type="CDD" id="cd00033">
    <property type="entry name" value="CCP"/>
    <property type="match status" value="1"/>
</dbReference>
<evidence type="ECO:0000256" key="3">
    <source>
        <dbReference type="PROSITE-ProRule" id="PRU00302"/>
    </source>
</evidence>
<keyword evidence="6" id="KW-1185">Reference proteome</keyword>
<reference evidence="5 6" key="1">
    <citation type="submission" date="2019-09" db="EMBL/GenBank/DDBJ databases">
        <title>Bird 10,000 Genomes (B10K) Project - Family phase.</title>
        <authorList>
            <person name="Zhang G."/>
        </authorList>
    </citation>
    <scope>NUCLEOTIDE SEQUENCE [LARGE SCALE GENOMIC DNA]</scope>
    <source>
        <strain evidence="5">B10K-MSB-42743</strain>
        <tissue evidence="5">Heart</tissue>
    </source>
</reference>
<dbReference type="PROSITE" id="PS50923">
    <property type="entry name" value="SUSHI"/>
    <property type="match status" value="1"/>
</dbReference>